<evidence type="ECO:0000313" key="1">
    <source>
        <dbReference type="EMBL" id="KTF05740.1"/>
    </source>
</evidence>
<gene>
    <name evidence="1" type="ORF">MGSAQ_002764</name>
</gene>
<dbReference type="AlphaFoldDB" id="A0A1B6NQN2"/>
<name>A0A1B6NQN2_9ZZZZ</name>
<protein>
    <submittedName>
        <fullName evidence="1">Bifunctional phosphoribosylaminoimidazolecarboxamide formyltransferase/IMP cyclohydrolase</fullName>
    </submittedName>
</protein>
<comment type="caution">
    <text evidence="1">The sequence shown here is derived from an EMBL/GenBank/DDBJ whole genome shotgun (WGS) entry which is preliminary data.</text>
</comment>
<proteinExistence type="predicted"/>
<dbReference type="GO" id="GO:0016787">
    <property type="term" value="F:hydrolase activity"/>
    <property type="evidence" value="ECO:0007669"/>
    <property type="project" value="UniProtKB-KW"/>
</dbReference>
<feature type="non-terminal residue" evidence="1">
    <location>
        <position position="1"/>
    </location>
</feature>
<dbReference type="SUPFAM" id="SSF53927">
    <property type="entry name" value="Cytidine deaminase-like"/>
    <property type="match status" value="1"/>
</dbReference>
<dbReference type="GO" id="GO:0016740">
    <property type="term" value="F:transferase activity"/>
    <property type="evidence" value="ECO:0007669"/>
    <property type="project" value="UniProtKB-KW"/>
</dbReference>
<keyword evidence="1" id="KW-0808">Transferase</keyword>
<keyword evidence="1" id="KW-0378">Hydrolase</keyword>
<organism evidence="1">
    <name type="scientific">marine sediment metagenome</name>
    <dbReference type="NCBI Taxonomy" id="412755"/>
    <lineage>
        <taxon>unclassified sequences</taxon>
        <taxon>metagenomes</taxon>
        <taxon>ecological metagenomes</taxon>
    </lineage>
</organism>
<sequence>IDAAAEAGIKAVIQPGGSMRDQEVIDAADEHGIAMVFTGYAPLPSLISIYAIPFSAGLVRDTNT</sequence>
<reference evidence="1" key="1">
    <citation type="submission" date="2013-11" db="EMBL/GenBank/DDBJ databases">
        <title>Microbial diversity, functional groups and degradation webs in Northern and Southern Mediterranean and Red Sea marine crude oil polluted sites.</title>
        <authorList>
            <person name="Daffonchio D."/>
            <person name="Mapelli F."/>
            <person name="Ferrer M."/>
            <person name="Richter M."/>
            <person name="Cherif A."/>
            <person name="Malkawi H.I."/>
            <person name="Yakimov M.M."/>
            <person name="Abdel-Fattah Y.R."/>
            <person name="Blaghen M."/>
            <person name="Golyshin P.N."/>
            <person name="Kalogerakis N."/>
            <person name="Boon N."/>
            <person name="Magagnini M."/>
            <person name="Fava F."/>
        </authorList>
    </citation>
    <scope>NUCLEOTIDE SEQUENCE</scope>
</reference>
<dbReference type="InterPro" id="IPR024051">
    <property type="entry name" value="AICAR_Tfase_dup_dom_sf"/>
</dbReference>
<accession>A0A1B6NQN2</accession>
<dbReference type="InterPro" id="IPR016193">
    <property type="entry name" value="Cytidine_deaminase-like"/>
</dbReference>
<dbReference type="EMBL" id="AYSL01001598">
    <property type="protein sequence ID" value="KTF05740.1"/>
    <property type="molecule type" value="Genomic_DNA"/>
</dbReference>
<dbReference type="Gene3D" id="3.40.140.20">
    <property type="match status" value="1"/>
</dbReference>